<dbReference type="Proteomes" id="UP000072660">
    <property type="component" value="Unassembled WGS sequence"/>
</dbReference>
<evidence type="ECO:0000313" key="3">
    <source>
        <dbReference type="EMBL" id="KXU37316.1"/>
    </source>
</evidence>
<evidence type="ECO:0000256" key="1">
    <source>
        <dbReference type="ARBA" id="ARBA00022801"/>
    </source>
</evidence>
<dbReference type="SUPFAM" id="SSF56317">
    <property type="entry name" value="Carbon-nitrogen hydrolase"/>
    <property type="match status" value="1"/>
</dbReference>
<evidence type="ECO:0000313" key="4">
    <source>
        <dbReference type="Proteomes" id="UP000072660"/>
    </source>
</evidence>
<protein>
    <submittedName>
        <fullName evidence="3">Hydratase</fullName>
    </submittedName>
</protein>
<proteinExistence type="predicted"/>
<keyword evidence="1" id="KW-0378">Hydrolase</keyword>
<gene>
    <name evidence="3" type="ORF">AXE65_03420</name>
</gene>
<organism evidence="3 4">
    <name type="scientific">Ventosimonas gracilis</name>
    <dbReference type="NCBI Taxonomy" id="1680762"/>
    <lineage>
        <taxon>Bacteria</taxon>
        <taxon>Pseudomonadati</taxon>
        <taxon>Pseudomonadota</taxon>
        <taxon>Gammaproteobacteria</taxon>
        <taxon>Pseudomonadales</taxon>
        <taxon>Ventosimonadaceae</taxon>
        <taxon>Ventosimonas</taxon>
    </lineage>
</organism>
<dbReference type="GO" id="GO:0016811">
    <property type="term" value="F:hydrolase activity, acting on carbon-nitrogen (but not peptide) bonds, in linear amides"/>
    <property type="evidence" value="ECO:0007669"/>
    <property type="project" value="TreeGrafter"/>
</dbReference>
<reference evidence="3 4" key="1">
    <citation type="submission" date="2016-02" db="EMBL/GenBank/DDBJ databases">
        <authorList>
            <person name="Wen L."/>
            <person name="He K."/>
            <person name="Yang H."/>
        </authorList>
    </citation>
    <scope>NUCLEOTIDE SEQUENCE [LARGE SCALE GENOMIC DNA]</scope>
    <source>
        <strain evidence="3 4">CV58</strain>
    </source>
</reference>
<feature type="domain" description="CN hydrolase" evidence="2">
    <location>
        <begin position="9"/>
        <end position="254"/>
    </location>
</feature>
<sequence>MDKPDKTTVQIACIQMQPVVGELKQNRTRSLSLIRKAAEQGAQLVVLPELANSGYMFASRQEAFALAEPLPDGETAQALIKQAEELGIWLVAGIAEHAGDRLYNSALVAGPRGYIGSYRKLHLWGEENQFFEPGDSGLPVFHTDWGVLGVAICYDGWFPEVYRLLALQGADVIAVPTNWVFMPGQTPESPTVHHSLCLAGAHSNGLVIASAARIGIERGMHFVGRSLIAGSEGFALSAAGSSENEEIIMAEVDIAAMRRKRQFNAFNHIQRDRRTDLYNIYV</sequence>
<dbReference type="Gene3D" id="3.60.110.10">
    <property type="entry name" value="Carbon-nitrogen hydrolase"/>
    <property type="match status" value="1"/>
</dbReference>
<dbReference type="InterPro" id="IPR050345">
    <property type="entry name" value="Aliph_Amidase/BUP"/>
</dbReference>
<dbReference type="PROSITE" id="PS50263">
    <property type="entry name" value="CN_HYDROLASE"/>
    <property type="match status" value="1"/>
</dbReference>
<dbReference type="InterPro" id="IPR003010">
    <property type="entry name" value="C-N_Hydrolase"/>
</dbReference>
<accession>A0A139SRV6</accession>
<evidence type="ECO:0000259" key="2">
    <source>
        <dbReference type="PROSITE" id="PS50263"/>
    </source>
</evidence>
<comment type="caution">
    <text evidence="3">The sequence shown here is derived from an EMBL/GenBank/DDBJ whole genome shotgun (WGS) entry which is preliminary data.</text>
</comment>
<name>A0A139SRV6_9GAMM</name>
<dbReference type="PANTHER" id="PTHR43674">
    <property type="entry name" value="NITRILASE C965.09-RELATED"/>
    <property type="match status" value="1"/>
</dbReference>
<dbReference type="EMBL" id="LSZO01000166">
    <property type="protein sequence ID" value="KXU37316.1"/>
    <property type="molecule type" value="Genomic_DNA"/>
</dbReference>
<dbReference type="CDD" id="cd07580">
    <property type="entry name" value="nitrilase_2"/>
    <property type="match status" value="1"/>
</dbReference>
<dbReference type="Pfam" id="PF00795">
    <property type="entry name" value="CN_hydrolase"/>
    <property type="match status" value="1"/>
</dbReference>
<dbReference type="PANTHER" id="PTHR43674:SF2">
    <property type="entry name" value="BETA-UREIDOPROPIONASE"/>
    <property type="match status" value="1"/>
</dbReference>
<dbReference type="AlphaFoldDB" id="A0A139SRV6"/>
<dbReference type="InterPro" id="IPR036526">
    <property type="entry name" value="C-N_Hydrolase_sf"/>
</dbReference>
<dbReference type="RefSeq" id="WP_068390960.1">
    <property type="nucleotide sequence ID" value="NZ_LSZO01000166.1"/>
</dbReference>
<keyword evidence="4" id="KW-1185">Reference proteome</keyword>